<protein>
    <recommendedName>
        <fullName evidence="3">Transglycosylase SLT domain-containing protein</fullName>
    </recommendedName>
</protein>
<accession>A0A2S5BIP2</accession>
<sequence length="445" mass="47103">MLFVTALAFAASASTLVTARLEQQVRRHDSHLAARAPRPEPFRLFSAPGATVDQTGPRLFAAASPVQHEERIALRERAEVSIAELDALLTSVHPFAAVAEPAQLSKRSDTPKKGLKCHRRKKANPSSASTSSSIQSTELAASVQQPAAQPSQDKSGERKSYAQQQADAQKGHEEAKASSAPSSNSGNSGHDASASASFATQKESTQKESDNSQSTEANKVWDGAKGKGLIGYSSSNCGPSGATDEFPNGSESFLSCGISKSDPSSGWRIPDGITLDHLKTVSLEHALATNNVWEPCKPFIPLFEKYGAQTGLPPILLAAIALQESTCNPHVSGDSGGAFGLMQITQDKCSGRDGHGCAEPDYNVRTGAEYLKKEIDNAGGSFIKALGAYNGWQAGLTYGGATAAAYGSCCVCQQNLDYIHQMLNGWLLGRTGYELGTFRNLDVCH</sequence>
<dbReference type="Gene3D" id="1.10.530.10">
    <property type="match status" value="1"/>
</dbReference>
<feature type="chain" id="PRO_5015653319" description="Transglycosylase SLT domain-containing protein" evidence="2">
    <location>
        <begin position="20"/>
        <end position="445"/>
    </location>
</feature>
<reference evidence="4 5" key="1">
    <citation type="journal article" date="2018" name="Front. Microbiol.">
        <title>Prospects for Fungal Bioremediation of Acidic Radioactive Waste Sites: Characterization and Genome Sequence of Rhodotorula taiwanensis MD1149.</title>
        <authorList>
            <person name="Tkavc R."/>
            <person name="Matrosova V.Y."/>
            <person name="Grichenko O.E."/>
            <person name="Gostincar C."/>
            <person name="Volpe R.P."/>
            <person name="Klimenkova P."/>
            <person name="Gaidamakova E.K."/>
            <person name="Zhou C.E."/>
            <person name="Stewart B.J."/>
            <person name="Lyman M.G."/>
            <person name="Malfatti S.A."/>
            <person name="Rubinfeld B."/>
            <person name="Courtot M."/>
            <person name="Singh J."/>
            <person name="Dalgard C.L."/>
            <person name="Hamilton T."/>
            <person name="Frey K.G."/>
            <person name="Gunde-Cimerman N."/>
            <person name="Dugan L."/>
            <person name="Daly M.J."/>
        </authorList>
    </citation>
    <scope>NUCLEOTIDE SEQUENCE [LARGE SCALE GENOMIC DNA]</scope>
    <source>
        <strain evidence="4 5">MD1149</strain>
    </source>
</reference>
<evidence type="ECO:0000313" key="4">
    <source>
        <dbReference type="EMBL" id="POY76625.1"/>
    </source>
</evidence>
<feature type="signal peptide" evidence="2">
    <location>
        <begin position="1"/>
        <end position="19"/>
    </location>
</feature>
<feature type="compositionally biased region" description="Polar residues" evidence="1">
    <location>
        <begin position="194"/>
        <end position="203"/>
    </location>
</feature>
<feature type="region of interest" description="Disordered" evidence="1">
    <location>
        <begin position="103"/>
        <end position="222"/>
    </location>
</feature>
<keyword evidence="2" id="KW-0732">Signal</keyword>
<dbReference type="InterPro" id="IPR008258">
    <property type="entry name" value="Transglycosylase_SLT_dom_1"/>
</dbReference>
<proteinExistence type="predicted"/>
<dbReference type="InterPro" id="IPR023346">
    <property type="entry name" value="Lysozyme-like_dom_sf"/>
</dbReference>
<feature type="compositionally biased region" description="Basic residues" evidence="1">
    <location>
        <begin position="113"/>
        <end position="123"/>
    </location>
</feature>
<evidence type="ECO:0000259" key="3">
    <source>
        <dbReference type="Pfam" id="PF01464"/>
    </source>
</evidence>
<name>A0A2S5BIP2_9BASI</name>
<evidence type="ECO:0000256" key="2">
    <source>
        <dbReference type="SAM" id="SignalP"/>
    </source>
</evidence>
<dbReference type="EMBL" id="PJQD01000002">
    <property type="protein sequence ID" value="POY76625.1"/>
    <property type="molecule type" value="Genomic_DNA"/>
</dbReference>
<gene>
    <name evidence="4" type="ORF">BMF94_0215</name>
</gene>
<keyword evidence="5" id="KW-1185">Reference proteome</keyword>
<dbReference type="Proteomes" id="UP000237144">
    <property type="component" value="Unassembled WGS sequence"/>
</dbReference>
<feature type="compositionally biased region" description="Low complexity" evidence="1">
    <location>
        <begin position="177"/>
        <end position="189"/>
    </location>
</feature>
<feature type="compositionally biased region" description="Low complexity" evidence="1">
    <location>
        <begin position="126"/>
        <end position="152"/>
    </location>
</feature>
<feature type="domain" description="Transglycosylase SLT" evidence="3">
    <location>
        <begin position="302"/>
        <end position="391"/>
    </location>
</feature>
<dbReference type="AlphaFoldDB" id="A0A2S5BIP2"/>
<comment type="caution">
    <text evidence="4">The sequence shown here is derived from an EMBL/GenBank/DDBJ whole genome shotgun (WGS) entry which is preliminary data.</text>
</comment>
<organism evidence="4 5">
    <name type="scientific">Rhodotorula taiwanensis</name>
    <dbReference type="NCBI Taxonomy" id="741276"/>
    <lineage>
        <taxon>Eukaryota</taxon>
        <taxon>Fungi</taxon>
        <taxon>Dikarya</taxon>
        <taxon>Basidiomycota</taxon>
        <taxon>Pucciniomycotina</taxon>
        <taxon>Microbotryomycetes</taxon>
        <taxon>Sporidiobolales</taxon>
        <taxon>Sporidiobolaceae</taxon>
        <taxon>Rhodotorula</taxon>
    </lineage>
</organism>
<dbReference type="OrthoDB" id="2537480at2759"/>
<dbReference type="SUPFAM" id="SSF53955">
    <property type="entry name" value="Lysozyme-like"/>
    <property type="match status" value="1"/>
</dbReference>
<evidence type="ECO:0000313" key="5">
    <source>
        <dbReference type="Proteomes" id="UP000237144"/>
    </source>
</evidence>
<dbReference type="Pfam" id="PF01464">
    <property type="entry name" value="SLT"/>
    <property type="match status" value="1"/>
</dbReference>
<evidence type="ECO:0000256" key="1">
    <source>
        <dbReference type="SAM" id="MobiDB-lite"/>
    </source>
</evidence>